<evidence type="ECO:0000313" key="4">
    <source>
        <dbReference type="EMBL" id="MQY44468.1"/>
    </source>
</evidence>
<dbReference type="InterPro" id="IPR036259">
    <property type="entry name" value="MFS_trans_sf"/>
</dbReference>
<keyword evidence="3" id="KW-0472">Membrane</keyword>
<sequence>MHRRSHSFARMHKVSAISWLPIPALVGPIVGPPIGGVLVTDLDWRWIFYIICSDRNGRNSRCLAPCSEFQRC</sequence>
<evidence type="ECO:0000256" key="2">
    <source>
        <dbReference type="ARBA" id="ARBA00022989"/>
    </source>
</evidence>
<dbReference type="SUPFAM" id="SSF103473">
    <property type="entry name" value="MFS general substrate transporter"/>
    <property type="match status" value="1"/>
</dbReference>
<evidence type="ECO:0000256" key="1">
    <source>
        <dbReference type="ARBA" id="ARBA00022692"/>
    </source>
</evidence>
<dbReference type="EMBL" id="WIXI01000018">
    <property type="protein sequence ID" value="MQY44468.1"/>
    <property type="molecule type" value="Genomic_DNA"/>
</dbReference>
<keyword evidence="2" id="KW-1133">Transmembrane helix</keyword>
<accession>A0A6A8A405</accession>
<keyword evidence="1" id="KW-0812">Transmembrane</keyword>
<proteinExistence type="predicted"/>
<protein>
    <submittedName>
        <fullName evidence="4">MFS transporter</fullName>
    </submittedName>
</protein>
<name>A0A6A8A405_9HYPH</name>
<keyword evidence="5" id="KW-1185">Reference proteome</keyword>
<comment type="caution">
    <text evidence="4">The sequence shown here is derived from an EMBL/GenBank/DDBJ whole genome shotgun (WGS) entry which is preliminary data.</text>
</comment>
<evidence type="ECO:0000313" key="5">
    <source>
        <dbReference type="Proteomes" id="UP000435138"/>
    </source>
</evidence>
<dbReference type="Gene3D" id="1.20.1720.10">
    <property type="entry name" value="Multidrug resistance protein D"/>
    <property type="match status" value="1"/>
</dbReference>
<dbReference type="Proteomes" id="UP000435138">
    <property type="component" value="Unassembled WGS sequence"/>
</dbReference>
<dbReference type="InterPro" id="IPR011701">
    <property type="entry name" value="MFS"/>
</dbReference>
<dbReference type="Pfam" id="PF07690">
    <property type="entry name" value="MFS_1"/>
    <property type="match status" value="1"/>
</dbReference>
<reference evidence="4 5" key="1">
    <citation type="submission" date="2019-11" db="EMBL/GenBank/DDBJ databases">
        <title>Genome analysis of Rhizobacterium cereale a novel genus and species isolated from maize roots in North Spain.</title>
        <authorList>
            <person name="Menendez E."/>
            <person name="Flores-Felix J.D."/>
            <person name="Ramirez-Bahena M.-H."/>
            <person name="Igual J.M."/>
            <person name="Garcia-Fraile P."/>
            <person name="Peix A."/>
            <person name="Velazquez E."/>
        </authorList>
    </citation>
    <scope>NUCLEOTIDE SEQUENCE [LARGE SCALE GENOMIC DNA]</scope>
    <source>
        <strain evidence="4 5">RZME27</strain>
    </source>
</reference>
<gene>
    <name evidence="4" type="ORF">GAO09_00050</name>
</gene>
<evidence type="ECO:0000256" key="3">
    <source>
        <dbReference type="ARBA" id="ARBA00023136"/>
    </source>
</evidence>
<dbReference type="GO" id="GO:0022857">
    <property type="term" value="F:transmembrane transporter activity"/>
    <property type="evidence" value="ECO:0007669"/>
    <property type="project" value="InterPro"/>
</dbReference>
<dbReference type="AlphaFoldDB" id="A0A6A8A405"/>
<organism evidence="4 5">
    <name type="scientific">Endobacterium cereale</name>
    <dbReference type="NCBI Taxonomy" id="2663029"/>
    <lineage>
        <taxon>Bacteria</taxon>
        <taxon>Pseudomonadati</taxon>
        <taxon>Pseudomonadota</taxon>
        <taxon>Alphaproteobacteria</taxon>
        <taxon>Hyphomicrobiales</taxon>
        <taxon>Rhizobiaceae</taxon>
        <taxon>Endobacterium</taxon>
    </lineage>
</organism>